<evidence type="ECO:0000256" key="2">
    <source>
        <dbReference type="SAM" id="MobiDB-lite"/>
    </source>
</evidence>
<dbReference type="OrthoDB" id="3269353at2759"/>
<proteinExistence type="predicted"/>
<comment type="caution">
    <text evidence="3">The sequence shown here is derived from an EMBL/GenBank/DDBJ whole genome shotgun (WGS) entry which is preliminary data.</text>
</comment>
<feature type="compositionally biased region" description="Polar residues" evidence="2">
    <location>
        <begin position="41"/>
        <end position="56"/>
    </location>
</feature>
<reference evidence="4" key="1">
    <citation type="journal article" date="2012" name="Science">
        <title>The Paleozoic origin of enzymatic lignin decomposition reconstructed from 31 fungal genomes.</title>
        <authorList>
            <person name="Floudas D."/>
            <person name="Binder M."/>
            <person name="Riley R."/>
            <person name="Barry K."/>
            <person name="Blanchette R.A."/>
            <person name="Henrissat B."/>
            <person name="Martinez A.T."/>
            <person name="Otillar R."/>
            <person name="Spatafora J.W."/>
            <person name="Yadav J.S."/>
            <person name="Aerts A."/>
            <person name="Benoit I."/>
            <person name="Boyd A."/>
            <person name="Carlson A."/>
            <person name="Copeland A."/>
            <person name="Coutinho P.M."/>
            <person name="de Vries R.P."/>
            <person name="Ferreira P."/>
            <person name="Findley K."/>
            <person name="Foster B."/>
            <person name="Gaskell J."/>
            <person name="Glotzer D."/>
            <person name="Gorecki P."/>
            <person name="Heitman J."/>
            <person name="Hesse C."/>
            <person name="Hori C."/>
            <person name="Igarashi K."/>
            <person name="Jurgens J.A."/>
            <person name="Kallen N."/>
            <person name="Kersten P."/>
            <person name="Kohler A."/>
            <person name="Kuees U."/>
            <person name="Kumar T.K.A."/>
            <person name="Kuo A."/>
            <person name="LaButti K."/>
            <person name="Larrondo L.F."/>
            <person name="Lindquist E."/>
            <person name="Ling A."/>
            <person name="Lombard V."/>
            <person name="Lucas S."/>
            <person name="Lundell T."/>
            <person name="Martin R."/>
            <person name="McLaughlin D.J."/>
            <person name="Morgenstern I."/>
            <person name="Morin E."/>
            <person name="Murat C."/>
            <person name="Nagy L.G."/>
            <person name="Nolan M."/>
            <person name="Ohm R.A."/>
            <person name="Patyshakuliyeva A."/>
            <person name="Rokas A."/>
            <person name="Ruiz-Duenas F.J."/>
            <person name="Sabat G."/>
            <person name="Salamov A."/>
            <person name="Samejima M."/>
            <person name="Schmutz J."/>
            <person name="Slot J.C."/>
            <person name="St John F."/>
            <person name="Stenlid J."/>
            <person name="Sun H."/>
            <person name="Sun S."/>
            <person name="Syed K."/>
            <person name="Tsang A."/>
            <person name="Wiebenga A."/>
            <person name="Young D."/>
            <person name="Pisabarro A."/>
            <person name="Eastwood D.C."/>
            <person name="Martin F."/>
            <person name="Cullen D."/>
            <person name="Grigoriev I.V."/>
            <person name="Hibbett D.S."/>
        </authorList>
    </citation>
    <scope>NUCLEOTIDE SEQUENCE [LARGE SCALE GENOMIC DNA]</scope>
    <source>
        <strain evidence="4">RWD-64-598 SS2</strain>
    </source>
</reference>
<feature type="compositionally biased region" description="Basic and acidic residues" evidence="2">
    <location>
        <begin position="229"/>
        <end position="247"/>
    </location>
</feature>
<dbReference type="Proteomes" id="UP000053558">
    <property type="component" value="Unassembled WGS sequence"/>
</dbReference>
<dbReference type="KEGG" id="cput:CONPUDRAFT_146671"/>
<feature type="region of interest" description="Disordered" evidence="2">
    <location>
        <begin position="1053"/>
        <end position="1117"/>
    </location>
</feature>
<sequence>MSLHRPSILNKSAALMSHQQFFPLTPPETDPGSFLAGHAQWDSSTTIDPEQGQAQSSRTYIPRKTSTLSYQHPTLKDTRDRLTQRTAKNLIVVLPPPGFPDHGPLGSVLSTGPRHRLNHGILMPLFPTVYGQLTAIAREFNFPSTVGICLYLHIAENGVTMTPRISDDTWQTVWGHLFEACSPALNQHLPICGRVEFDIDVSKARWYHSWIARDNVEAMFPPGGSIYHGRGESRTTFDELNEDRPESRISNNGGKPSRHVPKKLSLVDKLDVYSVPSGGGPRKNSISPKEPKPSHSLSPIPQSALPIHAELEQKINNWRAVASQAPDALFEAYLPESISRPTDYMNLSQYPLAPEEATDEPTQNEKTHSMLEINLEDFAWSVTSAGPLSSFEYCPESPYRLPSVHLDRRAQGSVLLTPTTATSWGPPDDDDISLISYASRYPSPDLGARMIEDCPPTPSTATSWGALDDDGLSFFSYASRFPSPDIGARMIESCPPTPSTATSWGAPDDDGVSYASNASRYPSPDIAFRVLEDVDEPSFHHGGIISTPHASSLPWHHVWPYNGSAASLPWHQVWPYLQREGYSTTDIEGPHFQRHASSVKDLIKLQINSTLLPQYPQLEIYPPVYPYLRIYPEVKVNTFDVSYKLGYPVIVIYSAVYPHFDIYPVVHEHDQPVDKSRVCESEHAVRPVGSYFQQYPYLSIYPAQYPYNLDVIYPALDTREPSIIAPGKHPKSTSQVSCSLPVVVLLPVAYPSFNIYPQVYPYIELYPSVHSGPSVDRDNGLSKLVSNSRLGPAYPIFDIYPAVYPSFNIYPSVSTLRASSVSSLLKTKGTEENRQISHIVYPSLIIYPPVYPHFDLYPVPSAQVAKAKTTHPSPFPFEYPFIIIYPAVYPHFDLYPAPSAQLVESKASGETSLVSCEYPFLVIYPPVYPHFDLYPRPAAGLAQSITWDVREQYPIINIYPAVYPFFDLYPALPEVAPLNRTRWSHAELHSETFQDGPVHTPSGSLEASRRPRKTHAALHDEFFCNKVVWTPSGYTQDITAICDLVVLQPKPATDATPVVSPRPSRARSGTLTRERFIPALPFLPLKNPGIPPPPPNPRSPPPQSPPPRSPTSVKFPHSIKSLGSTIMQARGPSSPSSEIGDEVREMVAPVRTIRKTPSQLEKHSSLMISNKAPTLPGHPASDLLGRPQSMGHRSRESLVLQRARAYDKTTVNTSAQEPTKRNAPQVSSPSRLRNPSFSQRSRDNTPP</sequence>
<feature type="region of interest" description="Disordered" evidence="2">
    <location>
        <begin position="24"/>
        <end position="56"/>
    </location>
</feature>
<feature type="region of interest" description="Disordered" evidence="2">
    <location>
        <begin position="227"/>
        <end position="261"/>
    </location>
</feature>
<keyword evidence="4" id="KW-1185">Reference proteome</keyword>
<dbReference type="PANTHER" id="PTHR13037">
    <property type="entry name" value="FORMIN"/>
    <property type="match status" value="1"/>
</dbReference>
<feature type="compositionally biased region" description="Pro residues" evidence="2">
    <location>
        <begin position="1089"/>
        <end position="1109"/>
    </location>
</feature>
<dbReference type="AlphaFoldDB" id="A0A5M3MA21"/>
<evidence type="ECO:0000313" key="3">
    <source>
        <dbReference type="EMBL" id="EIW76132.1"/>
    </source>
</evidence>
<dbReference type="GeneID" id="19202231"/>
<evidence type="ECO:0000256" key="1">
    <source>
        <dbReference type="ARBA" id="ARBA00022581"/>
    </source>
</evidence>
<gene>
    <name evidence="3" type="ORF">CONPUDRAFT_146671</name>
</gene>
<name>A0A5M3MA21_CONPW</name>
<dbReference type="EMBL" id="JH711586">
    <property type="protein sequence ID" value="EIW76132.1"/>
    <property type="molecule type" value="Genomic_DNA"/>
</dbReference>
<feature type="region of interest" description="Disordered" evidence="2">
    <location>
        <begin position="274"/>
        <end position="300"/>
    </location>
</feature>
<feature type="region of interest" description="Disordered" evidence="2">
    <location>
        <begin position="1169"/>
        <end position="1247"/>
    </location>
</feature>
<dbReference type="OMA" id="THQYPPI"/>
<feature type="compositionally biased region" description="Polar residues" evidence="2">
    <location>
        <begin position="1209"/>
        <end position="1239"/>
    </location>
</feature>
<keyword evidence="1" id="KW-0945">Host-virus interaction</keyword>
<organism evidence="3 4">
    <name type="scientific">Coniophora puteana (strain RWD-64-598)</name>
    <name type="common">Brown rot fungus</name>
    <dbReference type="NCBI Taxonomy" id="741705"/>
    <lineage>
        <taxon>Eukaryota</taxon>
        <taxon>Fungi</taxon>
        <taxon>Dikarya</taxon>
        <taxon>Basidiomycota</taxon>
        <taxon>Agaricomycotina</taxon>
        <taxon>Agaricomycetes</taxon>
        <taxon>Agaricomycetidae</taxon>
        <taxon>Boletales</taxon>
        <taxon>Coniophorineae</taxon>
        <taxon>Coniophoraceae</taxon>
        <taxon>Coniophora</taxon>
    </lineage>
</organism>
<protein>
    <submittedName>
        <fullName evidence="3">Uncharacterized protein</fullName>
    </submittedName>
</protein>
<accession>A0A5M3MA21</accession>
<dbReference type="RefSeq" id="XP_007773402.1">
    <property type="nucleotide sequence ID" value="XM_007775212.1"/>
</dbReference>
<evidence type="ECO:0000313" key="4">
    <source>
        <dbReference type="Proteomes" id="UP000053558"/>
    </source>
</evidence>
<dbReference type="PANTHER" id="PTHR13037:SF24">
    <property type="entry name" value="POLYCOMB PROTEIN PCL-RELATED"/>
    <property type="match status" value="1"/>
</dbReference>